<dbReference type="SUPFAM" id="SSF54001">
    <property type="entry name" value="Cysteine proteinases"/>
    <property type="match status" value="1"/>
</dbReference>
<evidence type="ECO:0000313" key="12">
    <source>
        <dbReference type="Proteomes" id="UP000054928"/>
    </source>
</evidence>
<sequence>MVEKRRSPAADSPPATQRRKKLITKPDDDSDAMDIETFCDSAIDKNNESSINPNVKSTEAIHSPDKELSKLIFHETFQSLALDNEQIATDIKRDTRGDTWRVVWQPRSATDSPFVGVFVELVAQEITRSRLAEVSVMLMNQRKQPSVIKHTSIHEFSEENAVFGMRQFIERSVLLNPINAYVDEQGQVEVEVILNFVEDVEALKEQMAAETTKEGLAYDTKAKTGMVGLKNQGATCYLNSLLQTLYHLRAFRQVVYETPTAQEDTNESVSLALQRVFYRLQSKEKAVSTKELTRSFGWSTIDSFMQHDVQELYRILCDRLEEKMKQTRMDSAIQKLFEGKVRSFVQCVNVEFQSFRDECFYDLQLDVKGCKDLMQSFRKYVEVELLEGDNQYEAEGHGKQDAKKGIEFLTLPPVLNIQLKRFEYDPMRDGMVKVHDRFEYPKTLVLDEFIAQKDEKTKNDTSRYCYHLHSVLVHSGDVHGGHYYVFIRPGKQIATSTDWFKFDDDQITHVDEKVAIEGNFGSGGTLLTPQDAVTAPPSPLYGNSHFYSPNCNTSKTADPNNLDGCEFHSVDTVQVAGMYGTEDEYNQSHDSNTLPPASCSNNLALPLGRNFSSAYMLVYVRDGENDISAIQDTKSTAICASEAMSRSDNSTESSKVLSWQVDPLPIPQELVMRFREEEKTTARRKKEQQTEHLYMNFRIASDTSIAKLKRITPTTDFAGFNNSSTVRIRIKRTAPIRQLYRQVYRATGVPMSRIRLWKVITRENRTTRPDQALGPEYLSYCVESLIEDDASLKAPVKLFLQILNDLSKPRCQGTFSPVTLPSSPTTIKPLNANIYRHFLNEFMPPVLGDGADGEDAVAIVECAKNDFAPRLNGHDILLFVKFYDVTKEIGERLEYMGNIVVDSQMTGAELATYLHEALSIPRTKDLVLYEEVQPTTVAMIHSMATLAGSEIQNGDIICFQYAEDDDIVNEIVLKPEGHDDEDPEATELSYVSPVGEEVETIIIEKSDRAAMARNESMEKYPDVPSYFQYLLDRIDIVFYCYGHMEEKSFTLPLLLSNVYDEVIDAVAAHLGLAESQRLFVRLYQHSPINNSHVKSPLRHSRYAGDQQTTLEDLLTEYIDRTNILYYEILERPITEFEAKKEVFVYLSAYDACFATEQTASPSFTATPRRIEVLVLPTDRVCDLLQLIRDVFDLPRNTLLRACEVVQHGTMINHVLKEDQTLSRFLGIGDRSNSNRSEILIEQIPLYELVDNQINDKSISDTEHIEWIYKGVVHFNYQKNSRKWIHPHGVPCIVRFHEEETVGDVKERIRQRMGVSSIVFAQWNFALVKDLKASTLSNVYEEMDVEALDAFPMSRLTELCGADFEGLGSLGLEHAAPTPTLRHHNNRRLETGIHIR</sequence>
<dbReference type="GeneID" id="36401076"/>
<dbReference type="PANTHER" id="PTHR24006:SF888">
    <property type="entry name" value="UBIQUITIN CARBOXYL-TERMINAL HYDROLASE 30"/>
    <property type="match status" value="1"/>
</dbReference>
<dbReference type="Proteomes" id="UP000054928">
    <property type="component" value="Unassembled WGS sequence"/>
</dbReference>
<dbReference type="PROSITE" id="PS50235">
    <property type="entry name" value="USP_3"/>
    <property type="match status" value="1"/>
</dbReference>
<feature type="domain" description="MATH" evidence="9">
    <location>
        <begin position="70"/>
        <end position="192"/>
    </location>
</feature>
<dbReference type="Gene3D" id="2.60.210.10">
    <property type="entry name" value="Apoptosis, Tumor Necrosis Factor Receptor Associated Protein 2, Chain A"/>
    <property type="match status" value="1"/>
</dbReference>
<protein>
    <recommendedName>
        <fullName evidence="3">ubiquitinyl hydrolase 1</fullName>
        <ecNumber evidence="3">3.4.19.12</ecNumber>
    </recommendedName>
</protein>
<dbReference type="Gene3D" id="3.90.70.10">
    <property type="entry name" value="Cysteine proteinases"/>
    <property type="match status" value="1"/>
</dbReference>
<dbReference type="GO" id="GO:0004843">
    <property type="term" value="F:cysteine-type deubiquitinase activity"/>
    <property type="evidence" value="ECO:0007669"/>
    <property type="project" value="UniProtKB-EC"/>
</dbReference>
<dbReference type="InterPro" id="IPR008974">
    <property type="entry name" value="TRAF-like"/>
</dbReference>
<dbReference type="GO" id="GO:0005829">
    <property type="term" value="C:cytosol"/>
    <property type="evidence" value="ECO:0007669"/>
    <property type="project" value="TreeGrafter"/>
</dbReference>
<evidence type="ECO:0000256" key="4">
    <source>
        <dbReference type="ARBA" id="ARBA00022670"/>
    </source>
</evidence>
<dbReference type="InterPro" id="IPR001394">
    <property type="entry name" value="Peptidase_C19_UCH"/>
</dbReference>
<reference evidence="12" key="1">
    <citation type="submission" date="2014-09" db="EMBL/GenBank/DDBJ databases">
        <authorList>
            <person name="Sharma Rahul"/>
            <person name="Thines Marco"/>
        </authorList>
    </citation>
    <scope>NUCLEOTIDE SEQUENCE [LARGE SCALE GENOMIC DNA]</scope>
</reference>
<dbReference type="Pfam" id="PF12436">
    <property type="entry name" value="USP7_ICP0_bdg"/>
    <property type="match status" value="1"/>
</dbReference>
<dbReference type="SUPFAM" id="SSF49599">
    <property type="entry name" value="TRAF domain-like"/>
    <property type="match status" value="1"/>
</dbReference>
<dbReference type="Pfam" id="PF00443">
    <property type="entry name" value="UCH"/>
    <property type="match status" value="1"/>
</dbReference>
<feature type="domain" description="USP" evidence="10">
    <location>
        <begin position="227"/>
        <end position="531"/>
    </location>
</feature>
<proteinExistence type="inferred from homology"/>
<evidence type="ECO:0000256" key="6">
    <source>
        <dbReference type="ARBA" id="ARBA00022801"/>
    </source>
</evidence>
<dbReference type="InterPro" id="IPR029346">
    <property type="entry name" value="USP_C"/>
</dbReference>
<organism evidence="11 12">
    <name type="scientific">Plasmopara halstedii</name>
    <name type="common">Downy mildew of sunflower</name>
    <dbReference type="NCBI Taxonomy" id="4781"/>
    <lineage>
        <taxon>Eukaryota</taxon>
        <taxon>Sar</taxon>
        <taxon>Stramenopiles</taxon>
        <taxon>Oomycota</taxon>
        <taxon>Peronosporomycetes</taxon>
        <taxon>Peronosporales</taxon>
        <taxon>Peronosporaceae</taxon>
        <taxon>Plasmopara</taxon>
    </lineage>
</organism>
<dbReference type="GO" id="GO:0005634">
    <property type="term" value="C:nucleus"/>
    <property type="evidence" value="ECO:0007669"/>
    <property type="project" value="TreeGrafter"/>
</dbReference>
<dbReference type="GO" id="GO:0006508">
    <property type="term" value="P:proteolysis"/>
    <property type="evidence" value="ECO:0007669"/>
    <property type="project" value="UniProtKB-KW"/>
</dbReference>
<evidence type="ECO:0000256" key="1">
    <source>
        <dbReference type="ARBA" id="ARBA00000707"/>
    </source>
</evidence>
<evidence type="ECO:0000259" key="9">
    <source>
        <dbReference type="PROSITE" id="PS50144"/>
    </source>
</evidence>
<dbReference type="STRING" id="4781.A0A0P1ACA6"/>
<dbReference type="PROSITE" id="PS00972">
    <property type="entry name" value="USP_1"/>
    <property type="match status" value="1"/>
</dbReference>
<evidence type="ECO:0000259" key="10">
    <source>
        <dbReference type="PROSITE" id="PS50235"/>
    </source>
</evidence>
<comment type="catalytic activity">
    <reaction evidence="1">
        <text>Thiol-dependent hydrolysis of ester, thioester, amide, peptide and isopeptide bonds formed by the C-terminal Gly of ubiquitin (a 76-residue protein attached to proteins as an intracellular targeting signal).</text>
        <dbReference type="EC" id="3.4.19.12"/>
    </reaction>
</comment>
<dbReference type="PROSITE" id="PS00973">
    <property type="entry name" value="USP_2"/>
    <property type="match status" value="1"/>
</dbReference>
<keyword evidence="12" id="KW-1185">Reference proteome</keyword>
<dbReference type="EC" id="3.4.19.12" evidence="3"/>
<dbReference type="RefSeq" id="XP_024574345.1">
    <property type="nucleotide sequence ID" value="XM_024723362.1"/>
</dbReference>
<dbReference type="EMBL" id="CCYD01000291">
    <property type="protein sequence ID" value="CEG37976.1"/>
    <property type="molecule type" value="Genomic_DNA"/>
</dbReference>
<evidence type="ECO:0000256" key="8">
    <source>
        <dbReference type="SAM" id="MobiDB-lite"/>
    </source>
</evidence>
<dbReference type="InterPro" id="IPR028889">
    <property type="entry name" value="USP"/>
</dbReference>
<evidence type="ECO:0000313" key="11">
    <source>
        <dbReference type="EMBL" id="CEG37976.1"/>
    </source>
</evidence>
<name>A0A0P1ACA6_PLAHL</name>
<evidence type="ECO:0000256" key="2">
    <source>
        <dbReference type="ARBA" id="ARBA00009085"/>
    </source>
</evidence>
<keyword evidence="6" id="KW-0378">Hydrolase</keyword>
<evidence type="ECO:0000256" key="3">
    <source>
        <dbReference type="ARBA" id="ARBA00012759"/>
    </source>
</evidence>
<keyword evidence="5" id="KW-0833">Ubl conjugation pathway</keyword>
<accession>A0A0P1ACA6</accession>
<dbReference type="Pfam" id="PF14533">
    <property type="entry name" value="USP7_C2"/>
    <property type="match status" value="1"/>
</dbReference>
<dbReference type="Gene3D" id="3.10.20.90">
    <property type="entry name" value="Phosphatidylinositol 3-kinase Catalytic Subunit, Chain A, domain 1"/>
    <property type="match status" value="2"/>
</dbReference>
<dbReference type="InterPro" id="IPR038765">
    <property type="entry name" value="Papain-like_cys_pep_sf"/>
</dbReference>
<dbReference type="InterPro" id="IPR024729">
    <property type="entry name" value="USP7_ICP0-binding_dom"/>
</dbReference>
<comment type="similarity">
    <text evidence="2">Belongs to the peptidase C19 family.</text>
</comment>
<dbReference type="PANTHER" id="PTHR24006">
    <property type="entry name" value="UBIQUITIN CARBOXYL-TERMINAL HYDROLASE"/>
    <property type="match status" value="1"/>
</dbReference>
<keyword evidence="4" id="KW-0645">Protease</keyword>
<dbReference type="OrthoDB" id="289038at2759"/>
<dbReference type="FunFam" id="3.90.70.10:FF:000128">
    <property type="entry name" value="Ubiquitin carboxyl-terminal hydrolase 15"/>
    <property type="match status" value="1"/>
</dbReference>
<dbReference type="PROSITE" id="PS50144">
    <property type="entry name" value="MATH"/>
    <property type="match status" value="1"/>
</dbReference>
<dbReference type="GO" id="GO:0016579">
    <property type="term" value="P:protein deubiquitination"/>
    <property type="evidence" value="ECO:0007669"/>
    <property type="project" value="InterPro"/>
</dbReference>
<dbReference type="OMA" id="MSKAFTY"/>
<evidence type="ECO:0000256" key="5">
    <source>
        <dbReference type="ARBA" id="ARBA00022786"/>
    </source>
</evidence>
<dbReference type="InterPro" id="IPR018200">
    <property type="entry name" value="USP_CS"/>
</dbReference>
<feature type="region of interest" description="Disordered" evidence="8">
    <location>
        <begin position="1"/>
        <end position="33"/>
    </location>
</feature>
<evidence type="ECO:0000256" key="7">
    <source>
        <dbReference type="ARBA" id="ARBA00022807"/>
    </source>
</evidence>
<dbReference type="CDD" id="cd00121">
    <property type="entry name" value="MATH"/>
    <property type="match status" value="1"/>
</dbReference>
<dbReference type="InterPro" id="IPR050164">
    <property type="entry name" value="Peptidase_C19"/>
</dbReference>
<dbReference type="InterPro" id="IPR002083">
    <property type="entry name" value="MATH/TRAF_dom"/>
</dbReference>
<dbReference type="CDD" id="cd02659">
    <property type="entry name" value="peptidase_C19C"/>
    <property type="match status" value="1"/>
</dbReference>
<keyword evidence="7" id="KW-0788">Thiol protease</keyword>